<proteinExistence type="predicted"/>
<dbReference type="AlphaFoldDB" id="A0AAV7Q8R6"/>
<evidence type="ECO:0000313" key="3">
    <source>
        <dbReference type="Proteomes" id="UP001066276"/>
    </source>
</evidence>
<comment type="caution">
    <text evidence="2">The sequence shown here is derived from an EMBL/GenBank/DDBJ whole genome shotgun (WGS) entry which is preliminary data.</text>
</comment>
<name>A0AAV7Q8R6_PLEWA</name>
<organism evidence="2 3">
    <name type="scientific">Pleurodeles waltl</name>
    <name type="common">Iberian ribbed newt</name>
    <dbReference type="NCBI Taxonomy" id="8319"/>
    <lineage>
        <taxon>Eukaryota</taxon>
        <taxon>Metazoa</taxon>
        <taxon>Chordata</taxon>
        <taxon>Craniata</taxon>
        <taxon>Vertebrata</taxon>
        <taxon>Euteleostomi</taxon>
        <taxon>Amphibia</taxon>
        <taxon>Batrachia</taxon>
        <taxon>Caudata</taxon>
        <taxon>Salamandroidea</taxon>
        <taxon>Salamandridae</taxon>
        <taxon>Pleurodelinae</taxon>
        <taxon>Pleurodeles</taxon>
    </lineage>
</organism>
<reference evidence="2" key="1">
    <citation type="journal article" date="2022" name="bioRxiv">
        <title>Sequencing and chromosome-scale assembly of the giantPleurodeles waltlgenome.</title>
        <authorList>
            <person name="Brown T."/>
            <person name="Elewa A."/>
            <person name="Iarovenko S."/>
            <person name="Subramanian E."/>
            <person name="Araus A.J."/>
            <person name="Petzold A."/>
            <person name="Susuki M."/>
            <person name="Suzuki K.-i.T."/>
            <person name="Hayashi T."/>
            <person name="Toyoda A."/>
            <person name="Oliveira C."/>
            <person name="Osipova E."/>
            <person name="Leigh N.D."/>
            <person name="Simon A."/>
            <person name="Yun M.H."/>
        </authorList>
    </citation>
    <scope>NUCLEOTIDE SEQUENCE</scope>
    <source>
        <strain evidence="2">20211129_DDA</strain>
        <tissue evidence="2">Liver</tissue>
    </source>
</reference>
<evidence type="ECO:0000313" key="2">
    <source>
        <dbReference type="EMBL" id="KAJ1135604.1"/>
    </source>
</evidence>
<gene>
    <name evidence="2" type="ORF">NDU88_002042</name>
</gene>
<accession>A0AAV7Q8R6</accession>
<feature type="region of interest" description="Disordered" evidence="1">
    <location>
        <begin position="96"/>
        <end position="124"/>
    </location>
</feature>
<feature type="region of interest" description="Disordered" evidence="1">
    <location>
        <begin position="1"/>
        <end position="41"/>
    </location>
</feature>
<evidence type="ECO:0000256" key="1">
    <source>
        <dbReference type="SAM" id="MobiDB-lite"/>
    </source>
</evidence>
<keyword evidence="3" id="KW-1185">Reference proteome</keyword>
<dbReference type="Proteomes" id="UP001066276">
    <property type="component" value="Chromosome 6"/>
</dbReference>
<dbReference type="EMBL" id="JANPWB010000010">
    <property type="protein sequence ID" value="KAJ1135604.1"/>
    <property type="molecule type" value="Genomic_DNA"/>
</dbReference>
<protein>
    <submittedName>
        <fullName evidence="2">Uncharacterized protein</fullName>
    </submittedName>
</protein>
<feature type="compositionally biased region" description="Basic and acidic residues" evidence="1">
    <location>
        <begin position="112"/>
        <end position="124"/>
    </location>
</feature>
<sequence>MRPGAPRQVSPRPSGAAPAADNRHVEAFQPPALWDTAGRSRQARRGFYSPCAHLQNKRRREGGRTAYARIFEAAGVGALPLIYKTDSFANAQEVHAHNRHKENFSFTRQRRARGEHQEARPQGS</sequence>